<dbReference type="InterPro" id="IPR036849">
    <property type="entry name" value="Enolase-like_C_sf"/>
</dbReference>
<proteinExistence type="predicted"/>
<dbReference type="Proteomes" id="UP000631114">
    <property type="component" value="Unassembled WGS sequence"/>
</dbReference>
<reference evidence="1 2" key="1">
    <citation type="submission" date="2020-10" db="EMBL/GenBank/DDBJ databases">
        <title>The Coptis chinensis genome and diversification of protoberbering-type alkaloids.</title>
        <authorList>
            <person name="Wang B."/>
            <person name="Shu S."/>
            <person name="Song C."/>
            <person name="Liu Y."/>
        </authorList>
    </citation>
    <scope>NUCLEOTIDE SEQUENCE [LARGE SCALE GENOMIC DNA]</scope>
    <source>
        <strain evidence="1">HL-2020</strain>
        <tissue evidence="1">Leaf</tissue>
    </source>
</reference>
<protein>
    <submittedName>
        <fullName evidence="1">Uncharacterized protein</fullName>
    </submittedName>
</protein>
<keyword evidence="2" id="KW-1185">Reference proteome</keyword>
<organism evidence="1 2">
    <name type="scientific">Coptis chinensis</name>
    <dbReference type="NCBI Taxonomy" id="261450"/>
    <lineage>
        <taxon>Eukaryota</taxon>
        <taxon>Viridiplantae</taxon>
        <taxon>Streptophyta</taxon>
        <taxon>Embryophyta</taxon>
        <taxon>Tracheophyta</taxon>
        <taxon>Spermatophyta</taxon>
        <taxon>Magnoliopsida</taxon>
        <taxon>Ranunculales</taxon>
        <taxon>Ranunculaceae</taxon>
        <taxon>Coptidoideae</taxon>
        <taxon>Coptis</taxon>
    </lineage>
</organism>
<evidence type="ECO:0000313" key="2">
    <source>
        <dbReference type="Proteomes" id="UP000631114"/>
    </source>
</evidence>
<gene>
    <name evidence="1" type="ORF">IFM89_027125</name>
</gene>
<sequence length="53" mass="6110">MSRLIRLARLQNPFKQRLDSKAAGWGVMIKTGAPSWSERLAKYNRVFLSFLSL</sequence>
<dbReference type="SUPFAM" id="SSF51604">
    <property type="entry name" value="Enolase C-terminal domain-like"/>
    <property type="match status" value="1"/>
</dbReference>
<accession>A0A835MAS2</accession>
<name>A0A835MAS2_9MAGN</name>
<evidence type="ECO:0000313" key="1">
    <source>
        <dbReference type="EMBL" id="KAF9625793.1"/>
    </source>
</evidence>
<comment type="caution">
    <text evidence="1">The sequence shown here is derived from an EMBL/GenBank/DDBJ whole genome shotgun (WGS) entry which is preliminary data.</text>
</comment>
<dbReference type="EMBL" id="JADFTS010000001">
    <property type="protein sequence ID" value="KAF9625793.1"/>
    <property type="molecule type" value="Genomic_DNA"/>
</dbReference>
<dbReference type="AlphaFoldDB" id="A0A835MAS2"/>